<feature type="region of interest" description="Disordered" evidence="1">
    <location>
        <begin position="155"/>
        <end position="176"/>
    </location>
</feature>
<organism evidence="2 3">
    <name type="scientific">Plesiocystis pacifica SIR-1</name>
    <dbReference type="NCBI Taxonomy" id="391625"/>
    <lineage>
        <taxon>Bacteria</taxon>
        <taxon>Pseudomonadati</taxon>
        <taxon>Myxococcota</taxon>
        <taxon>Polyangia</taxon>
        <taxon>Nannocystales</taxon>
        <taxon>Nannocystaceae</taxon>
        <taxon>Plesiocystis</taxon>
    </lineage>
</organism>
<reference evidence="2 3" key="1">
    <citation type="submission" date="2007-06" db="EMBL/GenBank/DDBJ databases">
        <authorList>
            <person name="Shimkets L."/>
            <person name="Ferriera S."/>
            <person name="Johnson J."/>
            <person name="Kravitz S."/>
            <person name="Beeson K."/>
            <person name="Sutton G."/>
            <person name="Rogers Y.-H."/>
            <person name="Friedman R."/>
            <person name="Frazier M."/>
            <person name="Venter J.C."/>
        </authorList>
    </citation>
    <scope>NUCLEOTIDE SEQUENCE [LARGE SCALE GENOMIC DNA]</scope>
    <source>
        <strain evidence="2 3">SIR-1</strain>
    </source>
</reference>
<comment type="caution">
    <text evidence="2">The sequence shown here is derived from an EMBL/GenBank/DDBJ whole genome shotgun (WGS) entry which is preliminary data.</text>
</comment>
<gene>
    <name evidence="2" type="ORF">PPSIR1_14880</name>
</gene>
<proteinExistence type="predicted"/>
<name>A6G6A3_9BACT</name>
<dbReference type="InterPro" id="IPR001611">
    <property type="entry name" value="Leu-rich_rpt"/>
</dbReference>
<accession>A6G6A3</accession>
<protein>
    <submittedName>
        <fullName evidence="2">WGR domain protein</fullName>
    </submittedName>
</protein>
<dbReference type="SUPFAM" id="SSF52047">
    <property type="entry name" value="RNI-like"/>
    <property type="match status" value="1"/>
</dbReference>
<dbReference type="InterPro" id="IPR032675">
    <property type="entry name" value="LRR_dom_sf"/>
</dbReference>
<dbReference type="STRING" id="391625.PPSIR1_14880"/>
<dbReference type="AlphaFoldDB" id="A6G6A3"/>
<evidence type="ECO:0000313" key="2">
    <source>
        <dbReference type="EMBL" id="EDM78532.1"/>
    </source>
</evidence>
<evidence type="ECO:0000256" key="1">
    <source>
        <dbReference type="SAM" id="MobiDB-lite"/>
    </source>
</evidence>
<dbReference type="Proteomes" id="UP000005801">
    <property type="component" value="Unassembled WGS sequence"/>
</dbReference>
<dbReference type="Pfam" id="PF13516">
    <property type="entry name" value="LRR_6"/>
    <property type="match status" value="1"/>
</dbReference>
<dbReference type="eggNOG" id="COG4886">
    <property type="taxonomic scope" value="Bacteria"/>
</dbReference>
<dbReference type="Gene3D" id="3.80.10.10">
    <property type="entry name" value="Ribonuclease Inhibitor"/>
    <property type="match status" value="1"/>
</dbReference>
<dbReference type="EMBL" id="ABCS01000029">
    <property type="protein sequence ID" value="EDM78532.1"/>
    <property type="molecule type" value="Genomic_DNA"/>
</dbReference>
<keyword evidence="3" id="KW-1185">Reference proteome</keyword>
<sequence>MHLMRLERRGFLRTRKWQIERELATLRIVDDTVFGRPSVERFGTEQAALDRFEALVQRQLDQGYTVVARHEPDPDPHPLEAILREATIAPEDWAEGSFIAPPAPIPIPPAIALEPAPAARDPALEAAIIDADEDATWRVYADWLLAQGDPLGAHINRCMDDPGPPDRSAEPGQDTEQTIRARPAWFGEALCRHLARGGHNCFRLELRRGFIHRAWVGVGWDREPDLRPLLAALLDSPAARFLRGLQLGLAELDDVNHYEHLVPLLRERAPLLALEELVVGAFAYPEETEISWTEVGDIGALPGCCPRLRSLRVRGGQIELGRLAHPTLERLTIESGGLNLSALRSVLDAELPRLRELELWLGDAGYGAEAQLHDFDALFGGERFPALEVLRLRNAEISDELAAALARSKLLPRLRVLDLSMGTLHAPGAAVLRAQRDRFAHLERLDLRDNYLDDSDAQALASPTVLTGEQRQVYVHPGVEPARYVSVGE</sequence>
<evidence type="ECO:0000313" key="3">
    <source>
        <dbReference type="Proteomes" id="UP000005801"/>
    </source>
</evidence>